<feature type="transmembrane region" description="Helical" evidence="4">
    <location>
        <begin position="363"/>
        <end position="381"/>
    </location>
</feature>
<evidence type="ECO:0000256" key="2">
    <source>
        <dbReference type="ARBA" id="ARBA00023125"/>
    </source>
</evidence>
<name>A0ABT7DN14_9ACTN</name>
<evidence type="ECO:0000256" key="3">
    <source>
        <dbReference type="ARBA" id="ARBA00023163"/>
    </source>
</evidence>
<reference evidence="6 7" key="1">
    <citation type="submission" date="2023-05" db="EMBL/GenBank/DDBJ databases">
        <title>Gordonibacter KGMB12511T sp. nov., isolated from faeces of healthy Korean.</title>
        <authorList>
            <person name="Kim H.S."/>
            <person name="Kim J.-S."/>
            <person name="Suh M.K."/>
            <person name="Eom M.K."/>
            <person name="Do H.E."/>
            <person name="Lee J.-S."/>
        </authorList>
    </citation>
    <scope>NUCLEOTIDE SEQUENCE [LARGE SCALE GENOMIC DNA]</scope>
    <source>
        <strain evidence="6 7">KGMB12511</strain>
    </source>
</reference>
<gene>
    <name evidence="6" type="ORF">QNJ86_08975</name>
</gene>
<dbReference type="Pfam" id="PF00196">
    <property type="entry name" value="GerE"/>
    <property type="match status" value="1"/>
</dbReference>
<dbReference type="PROSITE" id="PS00622">
    <property type="entry name" value="HTH_LUXR_1"/>
    <property type="match status" value="1"/>
</dbReference>
<sequence length="480" mass="52794">MSEKAQAKAGGIAYHHCAPFVVAGFGLCWAVMYIIAYSFIFMPLDSLSSLQRDVGRIGYLAGIVVFEVVLYMLFDRLGTKRFRIPLALGAYGALALMVVTCALDGSVNAGGWPSAVAMLAAGMWQGAFHILWAEAFMYLDMKLIRRYLYLSIIIGAALFVLTALVAASAGMFIALLLAFFSLVCYVFTHQFRPEPSGHERPLTQEVARSLRKSNVVLVIYGAVFGVGIYACMAPDLPVYVSYPLTGLALALGVVGLLVVDVRSKRTLSFDTFITVLLPAVALILMVVTGVSGPMKWIMYLLLLMLLTAFDAATFCFLFELTDKLHLVPIKNITRGRIYIQAGMVAAGAIDLTLMNFFDLSRDYAFVMPFFLAVLLFVMVAASGKIDVMPRDTPGDVLKDDGLKITSADSNLAKGKVLAEEYELSRREGEVLVLLLQGYDTNSVAEKLFLSPHTVKTHTYHIYQKMGVNSRQELLKVRDER</sequence>
<dbReference type="PRINTS" id="PR00038">
    <property type="entry name" value="HTHLUXR"/>
</dbReference>
<feature type="domain" description="HTH luxR-type" evidence="5">
    <location>
        <begin position="416"/>
        <end position="480"/>
    </location>
</feature>
<feature type="transmembrane region" description="Helical" evidence="4">
    <location>
        <begin position="147"/>
        <end position="166"/>
    </location>
</feature>
<feature type="transmembrane region" description="Helical" evidence="4">
    <location>
        <begin position="112"/>
        <end position="135"/>
    </location>
</feature>
<dbReference type="CDD" id="cd06170">
    <property type="entry name" value="LuxR_C_like"/>
    <property type="match status" value="1"/>
</dbReference>
<keyword evidence="3" id="KW-0804">Transcription</keyword>
<dbReference type="InterPro" id="IPR016032">
    <property type="entry name" value="Sig_transdc_resp-reg_C-effctor"/>
</dbReference>
<dbReference type="SMART" id="SM00421">
    <property type="entry name" value="HTH_LUXR"/>
    <property type="match status" value="1"/>
</dbReference>
<keyword evidence="4" id="KW-1133">Transmembrane helix</keyword>
<evidence type="ECO:0000256" key="1">
    <source>
        <dbReference type="ARBA" id="ARBA00023015"/>
    </source>
</evidence>
<evidence type="ECO:0000259" key="5">
    <source>
        <dbReference type="PROSITE" id="PS50043"/>
    </source>
</evidence>
<dbReference type="PANTHER" id="PTHR44688:SF16">
    <property type="entry name" value="DNA-BINDING TRANSCRIPTIONAL ACTIVATOR DEVR_DOSR"/>
    <property type="match status" value="1"/>
</dbReference>
<dbReference type="PROSITE" id="PS50043">
    <property type="entry name" value="HTH_LUXR_2"/>
    <property type="match status" value="1"/>
</dbReference>
<feature type="transmembrane region" description="Helical" evidence="4">
    <location>
        <begin position="86"/>
        <end position="106"/>
    </location>
</feature>
<keyword evidence="4" id="KW-0472">Membrane</keyword>
<protein>
    <submittedName>
        <fullName evidence="6">Helix-turn-helix transcriptional regulator</fullName>
    </submittedName>
</protein>
<comment type="caution">
    <text evidence="6">The sequence shown here is derived from an EMBL/GenBank/DDBJ whole genome shotgun (WGS) entry which is preliminary data.</text>
</comment>
<keyword evidence="1" id="KW-0805">Transcription regulation</keyword>
<evidence type="ECO:0000313" key="6">
    <source>
        <dbReference type="EMBL" id="MDJ1650929.1"/>
    </source>
</evidence>
<keyword evidence="7" id="KW-1185">Reference proteome</keyword>
<accession>A0ABT7DN14</accession>
<evidence type="ECO:0000256" key="4">
    <source>
        <dbReference type="SAM" id="Phobius"/>
    </source>
</evidence>
<dbReference type="PANTHER" id="PTHR44688">
    <property type="entry name" value="DNA-BINDING TRANSCRIPTIONAL ACTIVATOR DEVR_DOSR"/>
    <property type="match status" value="1"/>
</dbReference>
<organism evidence="6 7">
    <name type="scientific">Gordonibacter faecis</name>
    <dbReference type="NCBI Taxonomy" id="3047475"/>
    <lineage>
        <taxon>Bacteria</taxon>
        <taxon>Bacillati</taxon>
        <taxon>Actinomycetota</taxon>
        <taxon>Coriobacteriia</taxon>
        <taxon>Eggerthellales</taxon>
        <taxon>Eggerthellaceae</taxon>
        <taxon>Gordonibacter</taxon>
    </lineage>
</organism>
<feature type="transmembrane region" description="Helical" evidence="4">
    <location>
        <begin position="212"/>
        <end position="230"/>
    </location>
</feature>
<keyword evidence="2" id="KW-0238">DNA-binding</keyword>
<dbReference type="SUPFAM" id="SSF46894">
    <property type="entry name" value="C-terminal effector domain of the bipartite response regulators"/>
    <property type="match status" value="1"/>
</dbReference>
<keyword evidence="4" id="KW-0812">Transmembrane</keyword>
<dbReference type="InterPro" id="IPR000792">
    <property type="entry name" value="Tscrpt_reg_LuxR_C"/>
</dbReference>
<proteinExistence type="predicted"/>
<feature type="transmembrane region" description="Helical" evidence="4">
    <location>
        <begin position="12"/>
        <end position="36"/>
    </location>
</feature>
<feature type="transmembrane region" description="Helical" evidence="4">
    <location>
        <begin position="236"/>
        <end position="259"/>
    </location>
</feature>
<feature type="transmembrane region" description="Helical" evidence="4">
    <location>
        <begin position="271"/>
        <end position="290"/>
    </location>
</feature>
<feature type="transmembrane region" description="Helical" evidence="4">
    <location>
        <begin position="172"/>
        <end position="191"/>
    </location>
</feature>
<dbReference type="InterPro" id="IPR036388">
    <property type="entry name" value="WH-like_DNA-bd_sf"/>
</dbReference>
<dbReference type="Gene3D" id="1.10.10.10">
    <property type="entry name" value="Winged helix-like DNA-binding domain superfamily/Winged helix DNA-binding domain"/>
    <property type="match status" value="1"/>
</dbReference>
<feature type="transmembrane region" description="Helical" evidence="4">
    <location>
        <begin position="296"/>
        <end position="317"/>
    </location>
</feature>
<evidence type="ECO:0000313" key="7">
    <source>
        <dbReference type="Proteomes" id="UP001232750"/>
    </source>
</evidence>
<dbReference type="RefSeq" id="WP_283832273.1">
    <property type="nucleotide sequence ID" value="NZ_JASJEU010000018.1"/>
</dbReference>
<dbReference type="EMBL" id="JASJEU010000018">
    <property type="protein sequence ID" value="MDJ1650929.1"/>
    <property type="molecule type" value="Genomic_DNA"/>
</dbReference>
<dbReference type="Proteomes" id="UP001232750">
    <property type="component" value="Unassembled WGS sequence"/>
</dbReference>
<feature type="transmembrane region" description="Helical" evidence="4">
    <location>
        <begin position="337"/>
        <end position="357"/>
    </location>
</feature>
<feature type="transmembrane region" description="Helical" evidence="4">
    <location>
        <begin position="56"/>
        <end position="74"/>
    </location>
</feature>